<dbReference type="OrthoDB" id="2142040at2759"/>
<comment type="caution">
    <text evidence="2">The sequence shown here is derived from an EMBL/GenBank/DDBJ whole genome shotgun (WGS) entry which is preliminary data.</text>
</comment>
<dbReference type="Gene3D" id="3.40.50.410">
    <property type="entry name" value="von Willebrand factor, type A domain"/>
    <property type="match status" value="1"/>
</dbReference>
<dbReference type="InterPro" id="IPR002035">
    <property type="entry name" value="VWF_A"/>
</dbReference>
<dbReference type="PANTHER" id="PTHR34706">
    <property type="entry name" value="SLR1338 PROTEIN"/>
    <property type="match status" value="1"/>
</dbReference>
<proteinExistence type="predicted"/>
<organism evidence="2 3">
    <name type="scientific">Helicocarpus griseus UAMH5409</name>
    <dbReference type="NCBI Taxonomy" id="1447875"/>
    <lineage>
        <taxon>Eukaryota</taxon>
        <taxon>Fungi</taxon>
        <taxon>Dikarya</taxon>
        <taxon>Ascomycota</taxon>
        <taxon>Pezizomycotina</taxon>
        <taxon>Eurotiomycetes</taxon>
        <taxon>Eurotiomycetidae</taxon>
        <taxon>Onygenales</taxon>
        <taxon>Ajellomycetaceae</taxon>
        <taxon>Helicocarpus</taxon>
    </lineage>
</organism>
<gene>
    <name evidence="2" type="ORF">AJ79_06763</name>
</gene>
<keyword evidence="3" id="KW-1185">Reference proteome</keyword>
<dbReference type="InterPro" id="IPR036465">
    <property type="entry name" value="vWFA_dom_sf"/>
</dbReference>
<accession>A0A2B7X937</accession>
<dbReference type="Proteomes" id="UP000223968">
    <property type="component" value="Unassembled WGS sequence"/>
</dbReference>
<evidence type="ECO:0000259" key="1">
    <source>
        <dbReference type="PROSITE" id="PS50234"/>
    </source>
</evidence>
<dbReference type="AlphaFoldDB" id="A0A2B7X937"/>
<sequence>MGSVPRRGYKKEEEDFLKKLVDDVVGQFFREFRNQSSSLAPPKPPESKEEFSEYIWGFISKNLSAYYKPGNAFVNDLVQEAARRAKELTAEHDLESELTPKLATLGLYDFVILCDDSGSMQNGNRIEVLEDTCQRVAEIATLLQPQGISLRFLNSDKKSDGLANKDDVSKKVHDVSYDGFTPLGTSLETKVVKPFILDRINTGKLKKPLITIIITDGCPTSEPEECLKEKVEQCKKTLDKHGFGPAGAVFLISRVGNDPDAEEFMKGLRKAKKLREMLYCDIRQLDNQRELFKQAGNDKGYTSHLIRLCTNALDSQTKR</sequence>
<dbReference type="STRING" id="1447875.A0A2B7X937"/>
<evidence type="ECO:0000313" key="2">
    <source>
        <dbReference type="EMBL" id="PGH05596.1"/>
    </source>
</evidence>
<dbReference type="EMBL" id="PDNB01000124">
    <property type="protein sequence ID" value="PGH05596.1"/>
    <property type="molecule type" value="Genomic_DNA"/>
</dbReference>
<evidence type="ECO:0000313" key="3">
    <source>
        <dbReference type="Proteomes" id="UP000223968"/>
    </source>
</evidence>
<name>A0A2B7X937_9EURO</name>
<dbReference type="PROSITE" id="PS50234">
    <property type="entry name" value="VWFA"/>
    <property type="match status" value="1"/>
</dbReference>
<protein>
    <recommendedName>
        <fullName evidence="1">VWFA domain-containing protein</fullName>
    </recommendedName>
</protein>
<dbReference type="SUPFAM" id="SSF53300">
    <property type="entry name" value="vWA-like"/>
    <property type="match status" value="1"/>
</dbReference>
<reference evidence="2 3" key="1">
    <citation type="submission" date="2017-10" db="EMBL/GenBank/DDBJ databases">
        <title>Comparative genomics in systemic dimorphic fungi from Ajellomycetaceae.</title>
        <authorList>
            <person name="Munoz J.F."/>
            <person name="Mcewen J.G."/>
            <person name="Clay O.K."/>
            <person name="Cuomo C.A."/>
        </authorList>
    </citation>
    <scope>NUCLEOTIDE SEQUENCE [LARGE SCALE GENOMIC DNA]</scope>
    <source>
        <strain evidence="2 3">UAMH5409</strain>
    </source>
</reference>
<dbReference type="PANTHER" id="PTHR34706:SF3">
    <property type="entry name" value="ANKYRIN REPEAT PROTEIN (AFU_ORTHOLOGUE AFUA_7G06200)"/>
    <property type="match status" value="1"/>
</dbReference>
<feature type="domain" description="VWFA" evidence="1">
    <location>
        <begin position="109"/>
        <end position="295"/>
    </location>
</feature>